<feature type="region of interest" description="Disordered" evidence="1">
    <location>
        <begin position="96"/>
        <end position="121"/>
    </location>
</feature>
<keyword evidence="2" id="KW-0732">Signal</keyword>
<protein>
    <recommendedName>
        <fullName evidence="5">Secreted protein</fullName>
    </recommendedName>
</protein>
<evidence type="ECO:0008006" key="5">
    <source>
        <dbReference type="Google" id="ProtNLM"/>
    </source>
</evidence>
<keyword evidence="4" id="KW-1185">Reference proteome</keyword>
<accession>A0ABP0Y5Q8</accession>
<dbReference type="Proteomes" id="UP001642487">
    <property type="component" value="Chromosome 2"/>
</dbReference>
<proteinExistence type="predicted"/>
<evidence type="ECO:0000256" key="2">
    <source>
        <dbReference type="SAM" id="SignalP"/>
    </source>
</evidence>
<evidence type="ECO:0000256" key="1">
    <source>
        <dbReference type="SAM" id="MobiDB-lite"/>
    </source>
</evidence>
<evidence type="ECO:0000313" key="3">
    <source>
        <dbReference type="EMBL" id="CAK9315751.1"/>
    </source>
</evidence>
<name>A0ABP0Y5Q8_9ROSI</name>
<organism evidence="3 4">
    <name type="scientific">Citrullus colocynthis</name>
    <name type="common">colocynth</name>
    <dbReference type="NCBI Taxonomy" id="252529"/>
    <lineage>
        <taxon>Eukaryota</taxon>
        <taxon>Viridiplantae</taxon>
        <taxon>Streptophyta</taxon>
        <taxon>Embryophyta</taxon>
        <taxon>Tracheophyta</taxon>
        <taxon>Spermatophyta</taxon>
        <taxon>Magnoliopsida</taxon>
        <taxon>eudicotyledons</taxon>
        <taxon>Gunneridae</taxon>
        <taxon>Pentapetalae</taxon>
        <taxon>rosids</taxon>
        <taxon>fabids</taxon>
        <taxon>Cucurbitales</taxon>
        <taxon>Cucurbitaceae</taxon>
        <taxon>Benincaseae</taxon>
        <taxon>Citrullus</taxon>
    </lineage>
</organism>
<reference evidence="3 4" key="1">
    <citation type="submission" date="2024-03" db="EMBL/GenBank/DDBJ databases">
        <authorList>
            <person name="Gkanogiannis A."/>
            <person name="Becerra Lopez-Lavalle L."/>
        </authorList>
    </citation>
    <scope>NUCLEOTIDE SEQUENCE [LARGE SCALE GENOMIC DNA]</scope>
</reference>
<feature type="chain" id="PRO_5045709850" description="Secreted protein" evidence="2">
    <location>
        <begin position="23"/>
        <end position="121"/>
    </location>
</feature>
<feature type="signal peptide" evidence="2">
    <location>
        <begin position="1"/>
        <end position="22"/>
    </location>
</feature>
<sequence>MVGPVLRWLCFIILVRNRNLLCGPFSAATPAPELEESTRLTDHHSKVSVNFLDGCGQQVKILSRVSLVLQVDPLPPPLLFFLLMYPWWRAVEGVRGGESTGKPTSSSAGLSDGGVETSATW</sequence>
<gene>
    <name evidence="3" type="ORF">CITCOLO1_LOCUS7576</name>
</gene>
<dbReference type="EMBL" id="OZ021736">
    <property type="protein sequence ID" value="CAK9315751.1"/>
    <property type="molecule type" value="Genomic_DNA"/>
</dbReference>
<evidence type="ECO:0000313" key="4">
    <source>
        <dbReference type="Proteomes" id="UP001642487"/>
    </source>
</evidence>